<dbReference type="PANTHER" id="PTHR31672">
    <property type="entry name" value="BNACNNG10540D PROTEIN"/>
    <property type="match status" value="1"/>
</dbReference>
<dbReference type="EMBL" id="OZ019905">
    <property type="protein sequence ID" value="CAK9202010.1"/>
    <property type="molecule type" value="Genomic_DNA"/>
</dbReference>
<evidence type="ECO:0000259" key="1">
    <source>
        <dbReference type="PROSITE" id="PS50181"/>
    </source>
</evidence>
<dbReference type="SUPFAM" id="SSF117281">
    <property type="entry name" value="Kelch motif"/>
    <property type="match status" value="1"/>
</dbReference>
<evidence type="ECO:0000313" key="2">
    <source>
        <dbReference type="EMBL" id="CAK9202010.1"/>
    </source>
</evidence>
<proteinExistence type="predicted"/>
<evidence type="ECO:0000313" key="3">
    <source>
        <dbReference type="Proteomes" id="UP001497512"/>
    </source>
</evidence>
<name>A0ABP0TQE8_9BRYO</name>
<dbReference type="Gene3D" id="2.120.10.80">
    <property type="entry name" value="Kelch-type beta propeller"/>
    <property type="match status" value="1"/>
</dbReference>
<dbReference type="InterPro" id="IPR015915">
    <property type="entry name" value="Kelch-typ_b-propeller"/>
</dbReference>
<dbReference type="InterPro" id="IPR006527">
    <property type="entry name" value="F-box-assoc_dom_typ1"/>
</dbReference>
<dbReference type="PANTHER" id="PTHR31672:SF2">
    <property type="entry name" value="F-BOX DOMAIN-CONTAINING PROTEIN"/>
    <property type="match status" value="1"/>
</dbReference>
<sequence length="651" mass="72878">MSLVDQLIRLPPCHYCVRQQLREKRGSEITQVQLLGAEEHREEISCDDSTDAGGSMLELNSEFSRTLSGAKSLVQSRSEEEEPLKSSCIMLKIETSESDELHSFTDHRTDAVAEEPSLWMDTVEDSSSTSRDQNSRLSMSSMCTCCFSNAAQLCELLFLQFPLQQILCKALSLQIAMQLYQAMIRSTSMQNQSSTKRRRYDADVVPSRQAAVKKQRLENRSSDTSATFLWETLPQELEDKVLANLSLQELYRTRTVSKSFNQAIHRGTFRHARRLQQLLTTSSRASTATRATHDLTSEGSFSPIFFFANELGTWEWSGYDLNLHEWRKLPTLPACRLHLPSPDRRALKNFFVSGGDGLLCINVANPFESPFEKLIVCNPLTQSTVELPPLNFRRHPVLMHVVVNHATNSFMILVAGSSCMGSEHLCRKTEVYDSLTSSWEVVADLPGPEFALNEYQVGVNSDGIVYCIALISSSSQTAPDQAAGAESHCSKGLLAYSLKEKTWSSSSSCILPRLRADATFATTQLLEGSGSIYLFSEQEMSGNCVHFCIAKLEEAHHGSKKWTLLVDEKRKGYSRGLLVYPEYICLPHGEGKLCVSSSLEHTVVVYDLNSNTRVSLPPPPPNFLRHGTEFSKLHTLNPLTFVFRPSFQTPI</sequence>
<dbReference type="InterPro" id="IPR001810">
    <property type="entry name" value="F-box_dom"/>
</dbReference>
<feature type="domain" description="F-box" evidence="1">
    <location>
        <begin position="227"/>
        <end position="275"/>
    </location>
</feature>
<dbReference type="Proteomes" id="UP001497512">
    <property type="component" value="Chromosome 13"/>
</dbReference>
<reference evidence="2" key="1">
    <citation type="submission" date="2024-02" db="EMBL/GenBank/DDBJ databases">
        <authorList>
            <consortium name="ELIXIR-Norway"/>
            <consortium name="Elixir Norway"/>
        </authorList>
    </citation>
    <scope>NUCLEOTIDE SEQUENCE</scope>
</reference>
<dbReference type="InterPro" id="IPR050796">
    <property type="entry name" value="SCF_F-box_component"/>
</dbReference>
<protein>
    <recommendedName>
        <fullName evidence="1">F-box domain-containing protein</fullName>
    </recommendedName>
</protein>
<accession>A0ABP0TQE8</accession>
<dbReference type="Pfam" id="PF07734">
    <property type="entry name" value="FBA_1"/>
    <property type="match status" value="1"/>
</dbReference>
<dbReference type="PROSITE" id="PS50181">
    <property type="entry name" value="FBOX"/>
    <property type="match status" value="1"/>
</dbReference>
<gene>
    <name evidence="2" type="ORF">CSSPTR1EN2_LOCUS6193</name>
</gene>
<dbReference type="InterPro" id="IPR036047">
    <property type="entry name" value="F-box-like_dom_sf"/>
</dbReference>
<dbReference type="SUPFAM" id="SSF81383">
    <property type="entry name" value="F-box domain"/>
    <property type="match status" value="1"/>
</dbReference>
<dbReference type="Pfam" id="PF00646">
    <property type="entry name" value="F-box"/>
    <property type="match status" value="1"/>
</dbReference>
<keyword evidence="3" id="KW-1185">Reference proteome</keyword>
<dbReference type="SMART" id="SM00256">
    <property type="entry name" value="FBOX"/>
    <property type="match status" value="1"/>
</dbReference>
<organism evidence="2 3">
    <name type="scientific">Sphagnum troendelagicum</name>
    <dbReference type="NCBI Taxonomy" id="128251"/>
    <lineage>
        <taxon>Eukaryota</taxon>
        <taxon>Viridiplantae</taxon>
        <taxon>Streptophyta</taxon>
        <taxon>Embryophyta</taxon>
        <taxon>Bryophyta</taxon>
        <taxon>Sphagnophytina</taxon>
        <taxon>Sphagnopsida</taxon>
        <taxon>Sphagnales</taxon>
        <taxon>Sphagnaceae</taxon>
        <taxon>Sphagnum</taxon>
    </lineage>
</organism>